<sequence length="724" mass="82133">MIGYAIGSMGSMGSSTLLSWLKFGQTLERKVYDLTEAMAWHHYGESNRYSKVPIQPSDGPPIEKPHALAELQYQCHQYRPLYHDDLAAASVVNGKKPVRLLELLQPESNNSELIRCKLHTYPLDEAPEYEAVSYTWGPLNTRDFPVIVVPGTATQDKTLQPVQLEAVEITRHLYAALRRLRHPTQSRFLWADQICINQVDKGEKSKQVRQMVDIYTKSKRTIIWLGEEDGDKDVIAEMFRSLADSPFTSVMNDFRLFWELLDLEPTTLATSAGAWDLSHLMDSVDSAQPKIPRKQWRRQAVTRLLNRTWFSRVWVFQEAVVSPDVEVIWGSLHLPLKELFRLSRAIFGLENAVGGYARSIAKWTIGFDTLFLVQHNRDDCGDPNCPRKKVARNFLGLVMQALQQLHATKELDLIYAFVGFESPQASPKIEVDYKLPVRTVWIDAARTIIMNSSSLDIFAAARGDMECKYDLPSWVPDFSRCYPYARPITAPDFNTAFRASGDLPHTWKATIDAETLIVKGRVVGTIMWFSPASFDLKSNREEPKGTEAVLDYRKNTSAMASFVNIQGIVTPKRDQDLLKAVIRTLLADGAFGHEQPLGYSIDEIIRVCETEDMIQAVKDRAGPGFGEGDYKILEKLREWGLIVQQKRLFLSDKYDMGIVPKTAKEGDLICLLHGSKVPCVLRRSGVGEKYRIISQCYLDGMMNCNGSPERRVWLEEGAREFVLV</sequence>
<gene>
    <name evidence="2" type="ORF">PCL_09514</name>
</gene>
<dbReference type="PANTHER" id="PTHR24148">
    <property type="entry name" value="ANKYRIN REPEAT DOMAIN-CONTAINING PROTEIN 39 HOMOLOG-RELATED"/>
    <property type="match status" value="1"/>
</dbReference>
<dbReference type="Proteomes" id="UP000245956">
    <property type="component" value="Unassembled WGS sequence"/>
</dbReference>
<evidence type="ECO:0000259" key="1">
    <source>
        <dbReference type="Pfam" id="PF06985"/>
    </source>
</evidence>
<evidence type="ECO:0000313" key="2">
    <source>
        <dbReference type="EMBL" id="PWI64584.1"/>
    </source>
</evidence>
<reference evidence="2 3" key="1">
    <citation type="journal article" date="2016" name="Front. Microbiol.">
        <title>Genome and transcriptome sequences reveal the specific parasitism of the nematophagous Purpureocillium lilacinum 36-1.</title>
        <authorList>
            <person name="Xie J."/>
            <person name="Li S."/>
            <person name="Mo C."/>
            <person name="Xiao X."/>
            <person name="Peng D."/>
            <person name="Wang G."/>
            <person name="Xiao Y."/>
        </authorList>
    </citation>
    <scope>NUCLEOTIDE SEQUENCE [LARGE SCALE GENOMIC DNA]</scope>
    <source>
        <strain evidence="2 3">36-1</strain>
    </source>
</reference>
<feature type="domain" description="Heterokaryon incompatibility" evidence="1">
    <location>
        <begin position="129"/>
        <end position="318"/>
    </location>
</feature>
<organism evidence="2 3">
    <name type="scientific">Purpureocillium lilacinum</name>
    <name type="common">Paecilomyces lilacinus</name>
    <dbReference type="NCBI Taxonomy" id="33203"/>
    <lineage>
        <taxon>Eukaryota</taxon>
        <taxon>Fungi</taxon>
        <taxon>Dikarya</taxon>
        <taxon>Ascomycota</taxon>
        <taxon>Pezizomycotina</taxon>
        <taxon>Sordariomycetes</taxon>
        <taxon>Hypocreomycetidae</taxon>
        <taxon>Hypocreales</taxon>
        <taxon>Ophiocordycipitaceae</taxon>
        <taxon>Purpureocillium</taxon>
    </lineage>
</organism>
<dbReference type="Pfam" id="PF26639">
    <property type="entry name" value="Het-6_barrel"/>
    <property type="match status" value="1"/>
</dbReference>
<dbReference type="AlphaFoldDB" id="A0A2U3DQR7"/>
<name>A0A2U3DQR7_PURLI</name>
<protein>
    <recommendedName>
        <fullName evidence="1">Heterokaryon incompatibility domain-containing protein</fullName>
    </recommendedName>
</protein>
<dbReference type="InterPro" id="IPR010730">
    <property type="entry name" value="HET"/>
</dbReference>
<proteinExistence type="predicted"/>
<evidence type="ECO:0000313" key="3">
    <source>
        <dbReference type="Proteomes" id="UP000245956"/>
    </source>
</evidence>
<dbReference type="InterPro" id="IPR052895">
    <property type="entry name" value="HetReg/Transcr_Mod"/>
</dbReference>
<dbReference type="PANTHER" id="PTHR24148:SF64">
    <property type="entry name" value="HETEROKARYON INCOMPATIBILITY DOMAIN-CONTAINING PROTEIN"/>
    <property type="match status" value="1"/>
</dbReference>
<dbReference type="Pfam" id="PF06985">
    <property type="entry name" value="HET"/>
    <property type="match status" value="1"/>
</dbReference>
<accession>A0A2U3DQR7</accession>
<dbReference type="EMBL" id="LCWV01000053">
    <property type="protein sequence ID" value="PWI64584.1"/>
    <property type="molecule type" value="Genomic_DNA"/>
</dbReference>
<comment type="caution">
    <text evidence="2">The sequence shown here is derived from an EMBL/GenBank/DDBJ whole genome shotgun (WGS) entry which is preliminary data.</text>
</comment>